<accession>A0A1U7Y5G4</accession>
<protein>
    <submittedName>
        <fullName evidence="2">Uncharacterized protein LOC104245458</fullName>
    </submittedName>
</protein>
<evidence type="ECO:0000313" key="2">
    <source>
        <dbReference type="RefSeq" id="XP_009799367.1"/>
    </source>
</evidence>
<keyword evidence="1" id="KW-1185">Reference proteome</keyword>
<organism evidence="1 2">
    <name type="scientific">Nicotiana sylvestris</name>
    <name type="common">Wood tobacco</name>
    <name type="synonym">South American tobacco</name>
    <dbReference type="NCBI Taxonomy" id="4096"/>
    <lineage>
        <taxon>Eukaryota</taxon>
        <taxon>Viridiplantae</taxon>
        <taxon>Streptophyta</taxon>
        <taxon>Embryophyta</taxon>
        <taxon>Tracheophyta</taxon>
        <taxon>Spermatophyta</taxon>
        <taxon>Magnoliopsida</taxon>
        <taxon>eudicotyledons</taxon>
        <taxon>Gunneridae</taxon>
        <taxon>Pentapetalae</taxon>
        <taxon>asterids</taxon>
        <taxon>lamiids</taxon>
        <taxon>Solanales</taxon>
        <taxon>Solanaceae</taxon>
        <taxon>Nicotianoideae</taxon>
        <taxon>Nicotianeae</taxon>
        <taxon>Nicotiana</taxon>
    </lineage>
</organism>
<sequence>MREEDIAELKARWGIPGYVDMRPTIGNDIVHFDRPGYCVFYAYPFLIGYTLPLSLLVVDFCRFYEVCPTQLSSYLYKLFLMLLKFERLASREITLDHMLNIFAPQLIRNTMLHMRPRGSKRLVVKMDNRANLRFYENYFYVRTEHIVADPMGFLEKWNFARIRKWVSAILPHTEGVLTWSAFYEKFGRRPLTGRVQRVRAPSLAFRQLTSSACPIAAPSLGLHRGLL</sequence>
<dbReference type="RefSeq" id="XP_009799367.1">
    <property type="nucleotide sequence ID" value="XM_009801065.1"/>
</dbReference>
<dbReference type="GeneID" id="104245458"/>
<dbReference type="Proteomes" id="UP000189701">
    <property type="component" value="Unplaced"/>
</dbReference>
<gene>
    <name evidence="2" type="primary">LOC104245458</name>
</gene>
<name>A0A1U7Y5G4_NICSY</name>
<dbReference type="OrthoDB" id="1750920at2759"/>
<evidence type="ECO:0000313" key="1">
    <source>
        <dbReference type="Proteomes" id="UP000189701"/>
    </source>
</evidence>
<reference evidence="2" key="2">
    <citation type="submission" date="2025-08" db="UniProtKB">
        <authorList>
            <consortium name="RefSeq"/>
        </authorList>
    </citation>
    <scope>IDENTIFICATION</scope>
    <source>
        <tissue evidence="2">Leaf</tissue>
    </source>
</reference>
<dbReference type="AlphaFoldDB" id="A0A1U7Y5G4"/>
<reference evidence="1" key="1">
    <citation type="journal article" date="2013" name="Genome Biol.">
        <title>Reference genomes and transcriptomes of Nicotiana sylvestris and Nicotiana tomentosiformis.</title>
        <authorList>
            <person name="Sierro N."/>
            <person name="Battey J.N."/>
            <person name="Ouadi S."/>
            <person name="Bovet L."/>
            <person name="Goepfert S."/>
            <person name="Bakaher N."/>
            <person name="Peitsch M.C."/>
            <person name="Ivanov N.V."/>
        </authorList>
    </citation>
    <scope>NUCLEOTIDE SEQUENCE [LARGE SCALE GENOMIC DNA]</scope>
</reference>
<proteinExistence type="predicted"/>
<dbReference type="KEGG" id="nsy:104245458"/>